<evidence type="ECO:0000313" key="3">
    <source>
        <dbReference type="Proteomes" id="UP000315589"/>
    </source>
</evidence>
<dbReference type="InterPro" id="IPR036894">
    <property type="entry name" value="YbaB-like_sf"/>
</dbReference>
<reference evidence="2 3" key="1">
    <citation type="submission" date="2017-07" db="EMBL/GenBank/DDBJ databases">
        <title>Mechanisms for carbon and nitrogen cycling indicate functional differentiation within the Candidate Phyla Radiation.</title>
        <authorList>
            <person name="Danczak R.E."/>
            <person name="Johnston M.D."/>
            <person name="Kenah C."/>
            <person name="Slattery M."/>
            <person name="Wrighton K.C."/>
            <person name="Wilkins M.J."/>
        </authorList>
    </citation>
    <scope>NUCLEOTIDE SEQUENCE [LARGE SCALE GENOMIC DNA]</scope>
    <source>
        <strain evidence="2">Licking1014_85</strain>
    </source>
</reference>
<dbReference type="InterPro" id="IPR004401">
    <property type="entry name" value="YbaB/EbfC"/>
</dbReference>
<dbReference type="GO" id="GO:0003677">
    <property type="term" value="F:DNA binding"/>
    <property type="evidence" value="ECO:0007669"/>
    <property type="project" value="UniProtKB-KW"/>
</dbReference>
<evidence type="ECO:0000256" key="1">
    <source>
        <dbReference type="ARBA" id="ARBA00023125"/>
    </source>
</evidence>
<protein>
    <recommendedName>
        <fullName evidence="4">Nucleoid-associated protein</fullName>
    </recommendedName>
</protein>
<dbReference type="Proteomes" id="UP000315589">
    <property type="component" value="Unassembled WGS sequence"/>
</dbReference>
<dbReference type="SUPFAM" id="SSF82607">
    <property type="entry name" value="YbaB-like"/>
    <property type="match status" value="1"/>
</dbReference>
<dbReference type="Gene3D" id="3.30.1310.10">
    <property type="entry name" value="Nucleoid-associated protein YbaB-like domain"/>
    <property type="match status" value="1"/>
</dbReference>
<gene>
    <name evidence="2" type="ORF">CEN91_358</name>
</gene>
<comment type="caution">
    <text evidence="2">The sequence shown here is derived from an EMBL/GenBank/DDBJ whole genome shotgun (WGS) entry which is preliminary data.</text>
</comment>
<evidence type="ECO:0008006" key="4">
    <source>
        <dbReference type="Google" id="ProtNLM"/>
    </source>
</evidence>
<name>A0A554LJ03_9BACT</name>
<dbReference type="PANTHER" id="PTHR33449">
    <property type="entry name" value="NUCLEOID-ASSOCIATED PROTEIN YBAB"/>
    <property type="match status" value="1"/>
</dbReference>
<sequence length="101" mass="11257">MLDKMKQLYQMQKTAKEVQKKLKDTEIEAKNSDGTVTVIYNGEPKLTDVIIDDSMMSANKKDELVREILKLSNEAHSKAAGLAATEMKDVMKDMGLNIPGL</sequence>
<accession>A0A554LJ03</accession>
<evidence type="ECO:0000313" key="2">
    <source>
        <dbReference type="EMBL" id="TSC92824.1"/>
    </source>
</evidence>
<proteinExistence type="predicted"/>
<dbReference type="PIRSF" id="PIRSF004555">
    <property type="entry name" value="UCP004555"/>
    <property type="match status" value="1"/>
</dbReference>
<organism evidence="2 3">
    <name type="scientific">Candidatus Berkelbacteria bacterium Licking1014_85</name>
    <dbReference type="NCBI Taxonomy" id="2017148"/>
    <lineage>
        <taxon>Bacteria</taxon>
        <taxon>Candidatus Berkelbacteria</taxon>
    </lineage>
</organism>
<keyword evidence="1" id="KW-0238">DNA-binding</keyword>
<dbReference type="PANTHER" id="PTHR33449:SF1">
    <property type="entry name" value="NUCLEOID-ASSOCIATED PROTEIN YBAB"/>
    <property type="match status" value="1"/>
</dbReference>
<dbReference type="Pfam" id="PF02575">
    <property type="entry name" value="YbaB_DNA_bd"/>
    <property type="match status" value="1"/>
</dbReference>
<dbReference type="EMBL" id="VMGI01000044">
    <property type="protein sequence ID" value="TSC92824.1"/>
    <property type="molecule type" value="Genomic_DNA"/>
</dbReference>
<dbReference type="AlphaFoldDB" id="A0A554LJ03"/>
<dbReference type="NCBIfam" id="TIGR00103">
    <property type="entry name" value="DNA_YbaB_EbfC"/>
    <property type="match status" value="1"/>
</dbReference>